<accession>A0AB34P4N4</accession>
<name>A0AB34P4N4_9XANT</name>
<dbReference type="AlphaFoldDB" id="A0AB34P4N4"/>
<reference evidence="2 3" key="1">
    <citation type="submission" date="2014-10" db="EMBL/GenBank/DDBJ databases">
        <title>Genome sequence of a Xanthomonas strain that is pathogenic on beans.</title>
        <authorList>
            <person name="Aritua V."/>
            <person name="Sapp M."/>
            <person name="Harrison J."/>
            <person name="Smith J."/>
            <person name="Studholme D."/>
        </authorList>
    </citation>
    <scope>NUCLEOTIDE SEQUENCE [LARGE SCALE GENOMIC DNA]</scope>
    <source>
        <strain evidence="2 3">Nyagatare</strain>
    </source>
</reference>
<gene>
    <name evidence="2" type="ORF">NC00_17365</name>
</gene>
<dbReference type="Proteomes" id="UP000029879">
    <property type="component" value="Unassembled WGS sequence"/>
</dbReference>
<evidence type="ECO:0000313" key="2">
    <source>
        <dbReference type="EMBL" id="KGK56527.1"/>
    </source>
</evidence>
<protein>
    <recommendedName>
        <fullName evidence="4">Secreted protein</fullName>
    </recommendedName>
</protein>
<organism evidence="2 3">
    <name type="scientific">Xanthomonas cannabis pv. phaseoli</name>
    <dbReference type="NCBI Taxonomy" id="1885902"/>
    <lineage>
        <taxon>Bacteria</taxon>
        <taxon>Pseudomonadati</taxon>
        <taxon>Pseudomonadota</taxon>
        <taxon>Gammaproteobacteria</taxon>
        <taxon>Lysobacterales</taxon>
        <taxon>Lysobacteraceae</taxon>
        <taxon>Xanthomonas</taxon>
    </lineage>
</organism>
<sequence length="72" mass="7302">MAAARSCGHFFCASVALRRPSRDGDVRGGGTATPITSTSAGDFPAPRANKAAFAGAGSIAALRRREAIKALI</sequence>
<evidence type="ECO:0008006" key="4">
    <source>
        <dbReference type="Google" id="ProtNLM"/>
    </source>
</evidence>
<dbReference type="EMBL" id="JRQI01000085">
    <property type="protein sequence ID" value="KGK56527.1"/>
    <property type="molecule type" value="Genomic_DNA"/>
</dbReference>
<feature type="region of interest" description="Disordered" evidence="1">
    <location>
        <begin position="20"/>
        <end position="41"/>
    </location>
</feature>
<evidence type="ECO:0000256" key="1">
    <source>
        <dbReference type="SAM" id="MobiDB-lite"/>
    </source>
</evidence>
<comment type="caution">
    <text evidence="2">The sequence shown here is derived from an EMBL/GenBank/DDBJ whole genome shotgun (WGS) entry which is preliminary data.</text>
</comment>
<evidence type="ECO:0000313" key="3">
    <source>
        <dbReference type="Proteomes" id="UP000029879"/>
    </source>
</evidence>
<proteinExistence type="predicted"/>